<dbReference type="EMBL" id="LAZR01020099">
    <property type="protein sequence ID" value="KKL90113.1"/>
    <property type="molecule type" value="Genomic_DNA"/>
</dbReference>
<dbReference type="Pfam" id="PF00075">
    <property type="entry name" value="RNase_H"/>
    <property type="match status" value="1"/>
</dbReference>
<dbReference type="Gene3D" id="3.30.420.10">
    <property type="entry name" value="Ribonuclease H-like superfamily/Ribonuclease H"/>
    <property type="match status" value="1"/>
</dbReference>
<dbReference type="PANTHER" id="PTHR46387">
    <property type="entry name" value="POLYNUCLEOTIDYL TRANSFERASE, RIBONUCLEASE H-LIKE SUPERFAMILY PROTEIN"/>
    <property type="match status" value="1"/>
</dbReference>
<dbReference type="GO" id="GO:0003676">
    <property type="term" value="F:nucleic acid binding"/>
    <property type="evidence" value="ECO:0007669"/>
    <property type="project" value="InterPro"/>
</dbReference>
<evidence type="ECO:0000313" key="2">
    <source>
        <dbReference type="EMBL" id="KKL90113.1"/>
    </source>
</evidence>
<accession>A0A0F9FV08</accession>
<name>A0A0F9FV08_9ZZZZ</name>
<dbReference type="SUPFAM" id="SSF53098">
    <property type="entry name" value="Ribonuclease H-like"/>
    <property type="match status" value="1"/>
</dbReference>
<gene>
    <name evidence="2" type="ORF">LCGC14_1907950</name>
</gene>
<dbReference type="InterPro" id="IPR036397">
    <property type="entry name" value="RNaseH_sf"/>
</dbReference>
<dbReference type="GO" id="GO:0004523">
    <property type="term" value="F:RNA-DNA hybrid ribonuclease activity"/>
    <property type="evidence" value="ECO:0007669"/>
    <property type="project" value="InterPro"/>
</dbReference>
<dbReference type="CDD" id="cd09279">
    <property type="entry name" value="RNase_HI_like"/>
    <property type="match status" value="1"/>
</dbReference>
<dbReference type="AlphaFoldDB" id="A0A0F9FV08"/>
<feature type="domain" description="RNase H type-1" evidence="1">
    <location>
        <begin position="8"/>
        <end position="134"/>
    </location>
</feature>
<dbReference type="InterPro" id="IPR002156">
    <property type="entry name" value="RNaseH_domain"/>
</dbReference>
<proteinExistence type="predicted"/>
<comment type="caution">
    <text evidence="2">The sequence shown here is derived from an EMBL/GenBank/DDBJ whole genome shotgun (WGS) entry which is preliminary data.</text>
</comment>
<dbReference type="PROSITE" id="PS50879">
    <property type="entry name" value="RNASE_H_1"/>
    <property type="match status" value="1"/>
</dbReference>
<dbReference type="PANTHER" id="PTHR46387:SF2">
    <property type="entry name" value="RIBONUCLEASE HI"/>
    <property type="match status" value="1"/>
</dbReference>
<protein>
    <recommendedName>
        <fullName evidence="1">RNase H type-1 domain-containing protein</fullName>
    </recommendedName>
</protein>
<reference evidence="2" key="1">
    <citation type="journal article" date="2015" name="Nature">
        <title>Complex archaea that bridge the gap between prokaryotes and eukaryotes.</title>
        <authorList>
            <person name="Spang A."/>
            <person name="Saw J.H."/>
            <person name="Jorgensen S.L."/>
            <person name="Zaremba-Niedzwiedzka K."/>
            <person name="Martijn J."/>
            <person name="Lind A.E."/>
            <person name="van Eijk R."/>
            <person name="Schleper C."/>
            <person name="Guy L."/>
            <person name="Ettema T.J."/>
        </authorList>
    </citation>
    <scope>NUCLEOTIDE SEQUENCE</scope>
</reference>
<organism evidence="2">
    <name type="scientific">marine sediment metagenome</name>
    <dbReference type="NCBI Taxonomy" id="412755"/>
    <lineage>
        <taxon>unclassified sequences</taxon>
        <taxon>metagenomes</taxon>
        <taxon>ecological metagenomes</taxon>
    </lineage>
</organism>
<feature type="non-terminal residue" evidence="2">
    <location>
        <position position="134"/>
    </location>
</feature>
<dbReference type="InterPro" id="IPR012337">
    <property type="entry name" value="RNaseH-like_sf"/>
</dbReference>
<evidence type="ECO:0000259" key="1">
    <source>
        <dbReference type="PROSITE" id="PS50879"/>
    </source>
</evidence>
<sequence length="134" mass="15321">MNSNIIKRESSLKIYTDGASRGNPGPAAYAFIFVQGDDVIHKGFGYIGTATNNVAEYQAIINALKAAEKFHKGYLQIFSDSNLAINQINKKWKINYPHLLKLRNEVYKLTESYEKVDFFHISRNNPYIKKCDEL</sequence>